<dbReference type="InterPro" id="IPR010424">
    <property type="entry name" value="EutQ"/>
</dbReference>
<dbReference type="AlphaFoldDB" id="A0A1V6S187"/>
<reference evidence="3" key="1">
    <citation type="journal article" date="2017" name="Nat. Microbiol.">
        <title>Global analysis of biosynthetic gene clusters reveals vast potential of secondary metabolite production in Penicillium species.</title>
        <authorList>
            <person name="Nielsen J.C."/>
            <person name="Grijseels S."/>
            <person name="Prigent S."/>
            <person name="Ji B."/>
            <person name="Dainat J."/>
            <person name="Nielsen K.F."/>
            <person name="Frisvad J.C."/>
            <person name="Workman M."/>
            <person name="Nielsen J."/>
        </authorList>
    </citation>
    <scope>NUCLEOTIDE SEQUENCE [LARGE SCALE GENOMIC DNA]</scope>
    <source>
        <strain evidence="3">IBT 29486</strain>
    </source>
</reference>
<evidence type="ECO:0000259" key="1">
    <source>
        <dbReference type="Pfam" id="PF05899"/>
    </source>
</evidence>
<dbReference type="Gene3D" id="2.60.120.10">
    <property type="entry name" value="Jelly Rolls"/>
    <property type="match status" value="1"/>
</dbReference>
<accession>A0A1V6S187</accession>
<keyword evidence="3" id="KW-1185">Reference proteome</keyword>
<protein>
    <recommendedName>
        <fullName evidence="1">(S)-ureidoglycine aminohydrolase cupin domain-containing protein</fullName>
    </recommendedName>
</protein>
<feature type="domain" description="(S)-ureidoglycine aminohydrolase cupin" evidence="1">
    <location>
        <begin position="61"/>
        <end position="106"/>
    </location>
</feature>
<dbReference type="PANTHER" id="PTHR36169">
    <property type="entry name" value="ETHANOLAMINE UTILIZATION PROTEIN EUTQ"/>
    <property type="match status" value="1"/>
</dbReference>
<evidence type="ECO:0000313" key="2">
    <source>
        <dbReference type="EMBL" id="OQE07413.1"/>
    </source>
</evidence>
<dbReference type="Proteomes" id="UP000191518">
    <property type="component" value="Unassembled WGS sequence"/>
</dbReference>
<dbReference type="InterPro" id="IPR011051">
    <property type="entry name" value="RmlC_Cupin_sf"/>
</dbReference>
<name>A0A1V6S187_9EURO</name>
<dbReference type="InterPro" id="IPR014710">
    <property type="entry name" value="RmlC-like_jellyroll"/>
</dbReference>
<evidence type="ECO:0000313" key="3">
    <source>
        <dbReference type="Proteomes" id="UP000191518"/>
    </source>
</evidence>
<dbReference type="Pfam" id="PF05899">
    <property type="entry name" value="Cupin_3"/>
    <property type="match status" value="1"/>
</dbReference>
<dbReference type="SUPFAM" id="SSF51182">
    <property type="entry name" value="RmlC-like cupins"/>
    <property type="match status" value="1"/>
</dbReference>
<organism evidence="2 3">
    <name type="scientific">Penicillium vulpinum</name>
    <dbReference type="NCBI Taxonomy" id="29845"/>
    <lineage>
        <taxon>Eukaryota</taxon>
        <taxon>Fungi</taxon>
        <taxon>Dikarya</taxon>
        <taxon>Ascomycota</taxon>
        <taxon>Pezizomycotina</taxon>
        <taxon>Eurotiomycetes</taxon>
        <taxon>Eurotiomycetidae</taxon>
        <taxon>Eurotiales</taxon>
        <taxon>Aspergillaceae</taxon>
        <taxon>Penicillium</taxon>
    </lineage>
</organism>
<sequence>MVFEHLSEAKLFKIPKIPWNDHVLYDDVYTSKEGTSPENSLTGSFFFIENTDAAPETLPKYISDETGVVLRGTVKLEDETGKQVTMKAGDTFFIHRGSEVTWSSDDYALCFKAGNRAKFDMNMEAEKK</sequence>
<dbReference type="InterPro" id="IPR008579">
    <property type="entry name" value="UGlyAH_Cupin_dom"/>
</dbReference>
<comment type="caution">
    <text evidence="2">The sequence shown here is derived from an EMBL/GenBank/DDBJ whole genome shotgun (WGS) entry which is preliminary data.</text>
</comment>
<dbReference type="PANTHER" id="PTHR36169:SF1">
    <property type="entry name" value="ACETATE KINASE EUTQ"/>
    <property type="match status" value="1"/>
</dbReference>
<dbReference type="EMBL" id="MDYP01000013">
    <property type="protein sequence ID" value="OQE07413.1"/>
    <property type="molecule type" value="Genomic_DNA"/>
</dbReference>
<proteinExistence type="predicted"/>
<gene>
    <name evidence="2" type="ORF">PENVUL_c013G09300</name>
</gene>